<dbReference type="Proteomes" id="UP000298327">
    <property type="component" value="Unassembled WGS sequence"/>
</dbReference>
<dbReference type="AlphaFoldDB" id="A0A4Y9XNH8"/>
<comment type="caution">
    <text evidence="2">The sequence shown here is derived from an EMBL/GenBank/DDBJ whole genome shotgun (WGS) entry which is preliminary data.</text>
</comment>
<organism evidence="2 3">
    <name type="scientific">Dentipellis fragilis</name>
    <dbReference type="NCBI Taxonomy" id="205917"/>
    <lineage>
        <taxon>Eukaryota</taxon>
        <taxon>Fungi</taxon>
        <taxon>Dikarya</taxon>
        <taxon>Basidiomycota</taxon>
        <taxon>Agaricomycotina</taxon>
        <taxon>Agaricomycetes</taxon>
        <taxon>Russulales</taxon>
        <taxon>Hericiaceae</taxon>
        <taxon>Dentipellis</taxon>
    </lineage>
</organism>
<keyword evidence="3" id="KW-1185">Reference proteome</keyword>
<protein>
    <submittedName>
        <fullName evidence="2">Uncharacterized protein</fullName>
    </submittedName>
</protein>
<evidence type="ECO:0000256" key="1">
    <source>
        <dbReference type="SAM" id="MobiDB-lite"/>
    </source>
</evidence>
<gene>
    <name evidence="2" type="ORF">EVG20_g10800</name>
</gene>
<dbReference type="EMBL" id="SEOQ01001419">
    <property type="protein sequence ID" value="TFY51874.1"/>
    <property type="molecule type" value="Genomic_DNA"/>
</dbReference>
<reference evidence="2 3" key="1">
    <citation type="submission" date="2019-02" db="EMBL/GenBank/DDBJ databases">
        <title>Genome sequencing of the rare red list fungi Dentipellis fragilis.</title>
        <authorList>
            <person name="Buettner E."/>
            <person name="Kellner H."/>
        </authorList>
    </citation>
    <scope>NUCLEOTIDE SEQUENCE [LARGE SCALE GENOMIC DNA]</scope>
    <source>
        <strain evidence="2 3">DSM 105465</strain>
    </source>
</reference>
<evidence type="ECO:0000313" key="2">
    <source>
        <dbReference type="EMBL" id="TFY51874.1"/>
    </source>
</evidence>
<name>A0A4Y9XNH8_9AGAM</name>
<proteinExistence type="predicted"/>
<feature type="region of interest" description="Disordered" evidence="1">
    <location>
        <begin position="367"/>
        <end position="403"/>
    </location>
</feature>
<feature type="region of interest" description="Disordered" evidence="1">
    <location>
        <begin position="1"/>
        <end position="32"/>
    </location>
</feature>
<accession>A0A4Y9XNH8</accession>
<sequence length="435" mass="47105">MDQPRPRLPCPPPGGPRHRPAPPTNRSGPLSQNRVPAYVLTMGTPANPMLLLQPWPDAPSTLDDVSGGVTVGPYANAALALVLTGEDRSVPVGGTRPGAGRERETQARSRRALIPLSTARAHLMQIAVICHPRAPGLRARTHALIVASTLVFFGFGACGGSSAPVEETSAGRRGGHTRLELCNAAASSGGRPRIATFRQPKKITLQADAAVHYSPNANPRLYHRSNARNPITSTATAAGMAYHLLYCRLVICSPLLPKPSIHGSIYALCYQKHSIYLHLHLLQRPPKPPHHLHFLFFSLSRGSLAHTTSIRFHLGTMSSFSPSFRHRDPSCVRSWVFGVFGFVLSAITRVSPTPHFCSSNPCRPLAPRPHTSHLTPHTSHLTPHTSHLTPHTSHLTPHASHLTPHTRPCPLPLNLDNDDCYLEVQSLSATTSSLV</sequence>
<evidence type="ECO:0000313" key="3">
    <source>
        <dbReference type="Proteomes" id="UP000298327"/>
    </source>
</evidence>
<feature type="compositionally biased region" description="Low complexity" evidence="1">
    <location>
        <begin position="372"/>
        <end position="403"/>
    </location>
</feature>
<feature type="compositionally biased region" description="Pro residues" evidence="1">
    <location>
        <begin position="1"/>
        <end position="15"/>
    </location>
</feature>